<keyword evidence="1" id="KW-1133">Transmembrane helix</keyword>
<dbReference type="Pfam" id="PF11739">
    <property type="entry name" value="YdbH-like"/>
    <property type="match status" value="1"/>
</dbReference>
<proteinExistence type="predicted"/>
<dbReference type="Proteomes" id="UP000517753">
    <property type="component" value="Unassembled WGS sequence"/>
</dbReference>
<evidence type="ECO:0000256" key="1">
    <source>
        <dbReference type="SAM" id="Phobius"/>
    </source>
</evidence>
<evidence type="ECO:0000313" key="2">
    <source>
        <dbReference type="EMBL" id="NYD89547.1"/>
    </source>
</evidence>
<keyword evidence="3" id="KW-1185">Reference proteome</keyword>
<name>A0A7Y9FM52_9SPHN</name>
<keyword evidence="1" id="KW-0812">Transmembrane</keyword>
<accession>A0A7Y9FM52</accession>
<comment type="caution">
    <text evidence="2">The sequence shown here is derived from an EMBL/GenBank/DDBJ whole genome shotgun (WGS) entry which is preliminary data.</text>
</comment>
<sequence length="1048" mass="108044">MGEGADELNDTPARPRRLASWSRRRRIALGVALAVLIVLIGLWVERKPIASRVIDAELAKRGVVARYDVRDLGFGRQRLSNVVIGDPADPDLVADWLETRTRIGFGGATLSRVRAGHVRLRGRMIQGRLSLGEIDKLIPPSSGKAFALPALDVDVADARLRIETPLGVAGLRIAGRGRLDGGFAGTVAVVSDRLVQGACGAEGLRAAMKVTVTSGAPRLHGPVQLAAGRCAGVAVQRAGADLDVRLTPALDGWRGNARLASGPVRGAGARLAGLNGDVTFDGAATGTSGTIDLAARGAAAAFGSAGTVAAKGRYRIAAEQVFAGTVRVADARVAPQQLPAIGATAGAGTPLAPLVSAMARALRNAAARFDGSAELAVRQAGGTGQARVTAAGLHAASGAQLRVGGGSGLTLGWPDNRLRIDTRLAMTGGGLPDAQVTLAQTRAGGAIAGRATIAPYAAGGARLALAPVSFTAGPGGATRIATRVELSGPLGDGRVDGLTLPVDLRWNGRGTLVANPACTPVAIRRLGVAGLVLDPLRTTLCPIAGAMMTLTEGRLAGGARIPAAVLAGRLGQTPLTVAASGAQLRLGDGGFVLDGVAARLGSPERVTRIDLAQLTGRIAGGAVAGTFSGGAGQIANVPLLLGAAAGDWSLRGGALRLAATMTVDDAAPDPRFRTLAARDVTLDLVGGTITTHGTLYEPSKSVKVADVAIAHRLATGRGTADLTVPGIAFTEHFQPDLLTRLTFGVVADVRGSVTGAGHIAWSPEGVTSTGRFATRDTDLAAAFGPVTGISTTLTFTDLLGLASAPAQVATIKTVNPGIAVTDGTIVYQLLPDMRVKIDSGHWPFAGGTMTLLPTTLDFTESAARRMTFRIDGAAADQFLEQFDFKNLTATGVFDGELPMIFDVQGGRIEGGRLAVREGGGSLAYVGDLSQKDLGLWGNIAFQALKSLRYRNLTIGMNGPLAGEMVTEVRFAGVTQGQGAKSNFLVRRLQRLPFVFNIRIKAPFRGLLDSAQSFYDPSRLIQRNLPALLERQQQQQRTPIQPSASGPMP</sequence>
<dbReference type="RefSeq" id="WP_179507974.1">
    <property type="nucleotide sequence ID" value="NZ_JACCBY010000001.1"/>
</dbReference>
<dbReference type="AlphaFoldDB" id="A0A7Y9FM52"/>
<gene>
    <name evidence="2" type="ORF">HD841_001316</name>
</gene>
<evidence type="ECO:0000313" key="3">
    <source>
        <dbReference type="Proteomes" id="UP000517753"/>
    </source>
</evidence>
<reference evidence="2 3" key="1">
    <citation type="submission" date="2020-08" db="EMBL/GenBank/DDBJ databases">
        <title>The Agave Microbiome: Exploring the role of microbial communities in plant adaptations to desert environments.</title>
        <authorList>
            <person name="Partida-Martinez L.P."/>
        </authorList>
    </citation>
    <scope>NUCLEOTIDE SEQUENCE [LARGE SCALE GENOMIC DNA]</scope>
    <source>
        <strain evidence="2 3">AS2.3</strain>
    </source>
</reference>
<organism evidence="2 3">
    <name type="scientific">Sphingomonas melonis</name>
    <dbReference type="NCBI Taxonomy" id="152682"/>
    <lineage>
        <taxon>Bacteria</taxon>
        <taxon>Pseudomonadati</taxon>
        <taxon>Pseudomonadota</taxon>
        <taxon>Alphaproteobacteria</taxon>
        <taxon>Sphingomonadales</taxon>
        <taxon>Sphingomonadaceae</taxon>
        <taxon>Sphingomonas</taxon>
    </lineage>
</organism>
<dbReference type="InterPro" id="IPR021730">
    <property type="entry name" value="YdbH"/>
</dbReference>
<protein>
    <recommendedName>
        <fullName evidence="4">Dicarboxylate transport domain-containing protein</fullName>
    </recommendedName>
</protein>
<evidence type="ECO:0008006" key="4">
    <source>
        <dbReference type="Google" id="ProtNLM"/>
    </source>
</evidence>
<keyword evidence="1" id="KW-0472">Membrane</keyword>
<feature type="transmembrane region" description="Helical" evidence="1">
    <location>
        <begin position="27"/>
        <end position="44"/>
    </location>
</feature>
<dbReference type="EMBL" id="JACCBY010000001">
    <property type="protein sequence ID" value="NYD89547.1"/>
    <property type="molecule type" value="Genomic_DNA"/>
</dbReference>